<evidence type="ECO:0000313" key="9">
    <source>
        <dbReference type="EMBL" id="RKS73159.1"/>
    </source>
</evidence>
<dbReference type="OrthoDB" id="9796361at2"/>
<feature type="domain" description="ABC transmembrane type-1" evidence="8">
    <location>
        <begin position="62"/>
        <end position="245"/>
    </location>
</feature>
<comment type="subcellular location">
    <subcellularLocation>
        <location evidence="1 7">Cell membrane</location>
        <topology evidence="1 7">Multi-pass membrane protein</topology>
    </subcellularLocation>
</comment>
<evidence type="ECO:0000256" key="4">
    <source>
        <dbReference type="ARBA" id="ARBA00022692"/>
    </source>
</evidence>
<evidence type="ECO:0000256" key="5">
    <source>
        <dbReference type="ARBA" id="ARBA00022989"/>
    </source>
</evidence>
<feature type="transmembrane region" description="Helical" evidence="7">
    <location>
        <begin position="171"/>
        <end position="204"/>
    </location>
</feature>
<dbReference type="InterPro" id="IPR000515">
    <property type="entry name" value="MetI-like"/>
</dbReference>
<keyword evidence="10" id="KW-1185">Reference proteome</keyword>
<evidence type="ECO:0000256" key="6">
    <source>
        <dbReference type="ARBA" id="ARBA00023136"/>
    </source>
</evidence>
<keyword evidence="4 7" id="KW-0812">Transmembrane</keyword>
<dbReference type="InterPro" id="IPR035906">
    <property type="entry name" value="MetI-like_sf"/>
</dbReference>
<dbReference type="RefSeq" id="WP_121435713.1">
    <property type="nucleotide sequence ID" value="NZ_RBWU01000004.1"/>
</dbReference>
<evidence type="ECO:0000256" key="3">
    <source>
        <dbReference type="ARBA" id="ARBA00022475"/>
    </source>
</evidence>
<evidence type="ECO:0000256" key="2">
    <source>
        <dbReference type="ARBA" id="ARBA00022448"/>
    </source>
</evidence>
<dbReference type="Proteomes" id="UP000274601">
    <property type="component" value="Unassembled WGS sequence"/>
</dbReference>
<feature type="transmembrane region" description="Helical" evidence="7">
    <location>
        <begin position="70"/>
        <end position="91"/>
    </location>
</feature>
<dbReference type="Pfam" id="PF00528">
    <property type="entry name" value="BPD_transp_1"/>
    <property type="match status" value="1"/>
</dbReference>
<keyword evidence="2 7" id="KW-0813">Transport</keyword>
<gene>
    <name evidence="9" type="ORF">BZB76_3843</name>
</gene>
<dbReference type="GO" id="GO:0055085">
    <property type="term" value="P:transmembrane transport"/>
    <property type="evidence" value="ECO:0007669"/>
    <property type="project" value="InterPro"/>
</dbReference>
<evidence type="ECO:0000256" key="7">
    <source>
        <dbReference type="RuleBase" id="RU363032"/>
    </source>
</evidence>
<feature type="transmembrane region" description="Helical" evidence="7">
    <location>
        <begin position="224"/>
        <end position="246"/>
    </location>
</feature>
<name>A0A495QKS9_9ACTN</name>
<dbReference type="AlphaFoldDB" id="A0A495QKS9"/>
<dbReference type="PANTHER" id="PTHR30151:SF20">
    <property type="entry name" value="ABC TRANSPORTER PERMEASE PROTEIN HI_0355-RELATED"/>
    <property type="match status" value="1"/>
</dbReference>
<dbReference type="PANTHER" id="PTHR30151">
    <property type="entry name" value="ALKANE SULFONATE ABC TRANSPORTER-RELATED, MEMBRANE SUBUNIT"/>
    <property type="match status" value="1"/>
</dbReference>
<reference evidence="9 10" key="1">
    <citation type="submission" date="2018-10" db="EMBL/GenBank/DDBJ databases">
        <title>Genomic Encyclopedia of Archaeal and Bacterial Type Strains, Phase II (KMG-II): from individual species to whole genera.</title>
        <authorList>
            <person name="Goeker M."/>
        </authorList>
    </citation>
    <scope>NUCLEOTIDE SEQUENCE [LARGE SCALE GENOMIC DNA]</scope>
    <source>
        <strain evidence="9 10">DSM 43383</strain>
    </source>
</reference>
<sequence length="258" mass="26990">MSGGAVRWRGPGTRVLLLRVAAGAALVACWQAASYSDVLVLGTGRPSELTDVVRGWFDGPAMAEAVGSTLWSAAAGLAVGVAGALALLLLTTNRYTTRLSMPLVAAANAVPKIVLAPLFIMWFGIGRVTTVAFVATLVGFIVFYNLNAGVRSIDPLLRRQVTAWGGGRRWILGEVTVPAVMGWLIASLRVSAAFALLAAVVVEYLGSETGIGYQISQAQAAQSASAVMAMSILVGVLGLGIDRAILGLERRLLRWRAA</sequence>
<dbReference type="EMBL" id="RBWU01000004">
    <property type="protein sequence ID" value="RKS73159.1"/>
    <property type="molecule type" value="Genomic_DNA"/>
</dbReference>
<proteinExistence type="inferred from homology"/>
<accession>A0A495QKS9</accession>
<feature type="transmembrane region" description="Helical" evidence="7">
    <location>
        <begin position="16"/>
        <end position="33"/>
    </location>
</feature>
<dbReference type="GO" id="GO:0005886">
    <property type="term" value="C:plasma membrane"/>
    <property type="evidence" value="ECO:0007669"/>
    <property type="project" value="UniProtKB-SubCell"/>
</dbReference>
<feature type="transmembrane region" description="Helical" evidence="7">
    <location>
        <begin position="131"/>
        <end position="150"/>
    </location>
</feature>
<evidence type="ECO:0000313" key="10">
    <source>
        <dbReference type="Proteomes" id="UP000274601"/>
    </source>
</evidence>
<comment type="similarity">
    <text evidence="7">Belongs to the binding-protein-dependent transport system permease family.</text>
</comment>
<evidence type="ECO:0000256" key="1">
    <source>
        <dbReference type="ARBA" id="ARBA00004651"/>
    </source>
</evidence>
<comment type="caution">
    <text evidence="9">The sequence shown here is derived from an EMBL/GenBank/DDBJ whole genome shotgun (WGS) entry which is preliminary data.</text>
</comment>
<evidence type="ECO:0000259" key="8">
    <source>
        <dbReference type="PROSITE" id="PS50928"/>
    </source>
</evidence>
<dbReference type="Gene3D" id="1.10.3720.10">
    <property type="entry name" value="MetI-like"/>
    <property type="match status" value="1"/>
</dbReference>
<organism evidence="9 10">
    <name type="scientific">Actinomadura pelletieri DSM 43383</name>
    <dbReference type="NCBI Taxonomy" id="1120940"/>
    <lineage>
        <taxon>Bacteria</taxon>
        <taxon>Bacillati</taxon>
        <taxon>Actinomycetota</taxon>
        <taxon>Actinomycetes</taxon>
        <taxon>Streptosporangiales</taxon>
        <taxon>Thermomonosporaceae</taxon>
        <taxon>Actinomadura</taxon>
    </lineage>
</organism>
<dbReference type="SUPFAM" id="SSF161098">
    <property type="entry name" value="MetI-like"/>
    <property type="match status" value="1"/>
</dbReference>
<keyword evidence="3" id="KW-1003">Cell membrane</keyword>
<protein>
    <submittedName>
        <fullName evidence="9">NitT/TauT family transport system permease protein</fullName>
    </submittedName>
</protein>
<feature type="transmembrane region" description="Helical" evidence="7">
    <location>
        <begin position="103"/>
        <end position="125"/>
    </location>
</feature>
<keyword evidence="6 7" id="KW-0472">Membrane</keyword>
<dbReference type="PROSITE" id="PS50928">
    <property type="entry name" value="ABC_TM1"/>
    <property type="match status" value="1"/>
</dbReference>
<keyword evidence="5 7" id="KW-1133">Transmembrane helix</keyword>